<dbReference type="SUPFAM" id="SSF53597">
    <property type="entry name" value="Dihydrofolate reductase-like"/>
    <property type="match status" value="1"/>
</dbReference>
<evidence type="ECO:0000256" key="4">
    <source>
        <dbReference type="ARBA" id="ARBA00022563"/>
    </source>
</evidence>
<comment type="caution">
    <text evidence="11">The sequence shown here is derived from an EMBL/GenBank/DDBJ whole genome shotgun (WGS) entry which is preliminary data.</text>
</comment>
<evidence type="ECO:0000313" key="11">
    <source>
        <dbReference type="EMBL" id="MFC3303330.1"/>
    </source>
</evidence>
<reference evidence="12" key="1">
    <citation type="journal article" date="2019" name="Int. J. Syst. Evol. Microbiol.">
        <title>The Global Catalogue of Microorganisms (GCM) 10K type strain sequencing project: providing services to taxonomists for standard genome sequencing and annotation.</title>
        <authorList>
            <consortium name="The Broad Institute Genomics Platform"/>
            <consortium name="The Broad Institute Genome Sequencing Center for Infectious Disease"/>
            <person name="Wu L."/>
            <person name="Ma J."/>
        </authorList>
    </citation>
    <scope>NUCLEOTIDE SEQUENCE [LARGE SCALE GENOMIC DNA]</scope>
    <source>
        <strain evidence="12">KCTC 22245</strain>
    </source>
</reference>
<evidence type="ECO:0000313" key="12">
    <source>
        <dbReference type="Proteomes" id="UP001595607"/>
    </source>
</evidence>
<evidence type="ECO:0000259" key="10">
    <source>
        <dbReference type="PROSITE" id="PS51330"/>
    </source>
</evidence>
<evidence type="ECO:0000256" key="9">
    <source>
        <dbReference type="RuleBase" id="RU004474"/>
    </source>
</evidence>
<dbReference type="InterPro" id="IPR024072">
    <property type="entry name" value="DHFR-like_dom_sf"/>
</dbReference>
<dbReference type="PANTHER" id="PTHR48069">
    <property type="entry name" value="DIHYDROFOLATE REDUCTASE"/>
    <property type="match status" value="1"/>
</dbReference>
<evidence type="ECO:0000256" key="2">
    <source>
        <dbReference type="ARBA" id="ARBA00009539"/>
    </source>
</evidence>
<dbReference type="PRINTS" id="PR00070">
    <property type="entry name" value="DHFR"/>
</dbReference>
<keyword evidence="12" id="KW-1185">Reference proteome</keyword>
<dbReference type="Gene3D" id="3.40.430.10">
    <property type="entry name" value="Dihydrofolate Reductase, subunit A"/>
    <property type="match status" value="1"/>
</dbReference>
<dbReference type="CDD" id="cd00209">
    <property type="entry name" value="DHFR"/>
    <property type="match status" value="1"/>
</dbReference>
<dbReference type="PIRSF" id="PIRSF000194">
    <property type="entry name" value="DHFR"/>
    <property type="match status" value="1"/>
</dbReference>
<keyword evidence="5 8" id="KW-0521">NADP</keyword>
<dbReference type="EMBL" id="JBHRVA010000003">
    <property type="protein sequence ID" value="MFC3303330.1"/>
    <property type="molecule type" value="Genomic_DNA"/>
</dbReference>
<evidence type="ECO:0000256" key="3">
    <source>
        <dbReference type="ARBA" id="ARBA00012856"/>
    </source>
</evidence>
<dbReference type="PROSITE" id="PS51330">
    <property type="entry name" value="DHFR_2"/>
    <property type="match status" value="1"/>
</dbReference>
<keyword evidence="6 8" id="KW-0560">Oxidoreductase</keyword>
<gene>
    <name evidence="11" type="ORF">ACFONP_11360</name>
</gene>
<evidence type="ECO:0000256" key="7">
    <source>
        <dbReference type="ARBA" id="ARBA00025067"/>
    </source>
</evidence>
<comment type="similarity">
    <text evidence="2 8 9">Belongs to the dihydrofolate reductase family.</text>
</comment>
<dbReference type="Proteomes" id="UP001595607">
    <property type="component" value="Unassembled WGS sequence"/>
</dbReference>
<name>A0ABV7MF19_9PROT</name>
<accession>A0ABV7MF19</accession>
<proteinExistence type="inferred from homology"/>
<comment type="pathway">
    <text evidence="1 8">Cofactor biosynthesis; tetrahydrofolate biosynthesis; 5,6,7,8-tetrahydrofolate from 7,8-dihydrofolate: step 1/1.</text>
</comment>
<keyword evidence="4 8" id="KW-0554">One-carbon metabolism</keyword>
<feature type="domain" description="DHFR" evidence="10">
    <location>
        <begin position="13"/>
        <end position="177"/>
    </location>
</feature>
<protein>
    <recommendedName>
        <fullName evidence="3 8">Dihydrofolate reductase</fullName>
        <ecNumber evidence="3 8">1.5.1.3</ecNumber>
    </recommendedName>
</protein>
<dbReference type="InterPro" id="IPR012259">
    <property type="entry name" value="DHFR"/>
</dbReference>
<dbReference type="PROSITE" id="PS00075">
    <property type="entry name" value="DHFR_1"/>
    <property type="match status" value="1"/>
</dbReference>
<dbReference type="Pfam" id="PF00186">
    <property type="entry name" value="DHFR_1"/>
    <property type="match status" value="1"/>
</dbReference>
<evidence type="ECO:0000256" key="5">
    <source>
        <dbReference type="ARBA" id="ARBA00022857"/>
    </source>
</evidence>
<evidence type="ECO:0000256" key="6">
    <source>
        <dbReference type="ARBA" id="ARBA00023002"/>
    </source>
</evidence>
<comment type="catalytic activity">
    <reaction evidence="8">
        <text>(6S)-5,6,7,8-tetrahydrofolate + NADP(+) = 7,8-dihydrofolate + NADPH + H(+)</text>
        <dbReference type="Rhea" id="RHEA:15009"/>
        <dbReference type="ChEBI" id="CHEBI:15378"/>
        <dbReference type="ChEBI" id="CHEBI:57451"/>
        <dbReference type="ChEBI" id="CHEBI:57453"/>
        <dbReference type="ChEBI" id="CHEBI:57783"/>
        <dbReference type="ChEBI" id="CHEBI:58349"/>
        <dbReference type="EC" id="1.5.1.3"/>
    </reaction>
</comment>
<evidence type="ECO:0000256" key="1">
    <source>
        <dbReference type="ARBA" id="ARBA00004903"/>
    </source>
</evidence>
<organism evidence="11 12">
    <name type="scientific">Parvularcula lutaonensis</name>
    <dbReference type="NCBI Taxonomy" id="491923"/>
    <lineage>
        <taxon>Bacteria</taxon>
        <taxon>Pseudomonadati</taxon>
        <taxon>Pseudomonadota</taxon>
        <taxon>Alphaproteobacteria</taxon>
        <taxon>Parvularculales</taxon>
        <taxon>Parvularculaceae</taxon>
        <taxon>Parvularcula</taxon>
    </lineage>
</organism>
<dbReference type="InterPro" id="IPR017925">
    <property type="entry name" value="DHFR_CS"/>
</dbReference>
<dbReference type="EC" id="1.5.1.3" evidence="3 8"/>
<dbReference type="InterPro" id="IPR001796">
    <property type="entry name" value="DHFR_dom"/>
</dbReference>
<evidence type="ECO:0000256" key="8">
    <source>
        <dbReference type="PIRNR" id="PIRNR000194"/>
    </source>
</evidence>
<dbReference type="GO" id="GO:0004146">
    <property type="term" value="F:dihydrofolate reductase activity"/>
    <property type="evidence" value="ECO:0007669"/>
    <property type="project" value="UniProtKB-EC"/>
</dbReference>
<dbReference type="RefSeq" id="WP_189575796.1">
    <property type="nucleotide sequence ID" value="NZ_BMXU01000002.1"/>
</dbReference>
<dbReference type="PANTHER" id="PTHR48069:SF3">
    <property type="entry name" value="DIHYDROFOLATE REDUCTASE"/>
    <property type="match status" value="1"/>
</dbReference>
<sequence>MIGDTGSANAPVRVAIVVAKARNGVIGRDGKLPWTMKSDLRWFKSVTTGKPVIMGRKTFESIGKPLKDRTNIVITRQGDYEAEGALVVHDLDRALRIAEVDAGQNGQDEVCVIGGGEIYEQVLPLTGRIYMTVVETEADGDAVFPDLDPEEWHITQAAQIEKSDRDDHDARIEVWARAQPT</sequence>
<comment type="function">
    <text evidence="7 8">Key enzyme in folate metabolism. Catalyzes an essential reaction for de novo glycine and purine synthesis, and for DNA precursor synthesis.</text>
</comment>